<dbReference type="OrthoDB" id="2121828at2759"/>
<feature type="domain" description="Plastocyanin-like" evidence="10">
    <location>
        <begin position="480"/>
        <end position="569"/>
    </location>
</feature>
<dbReference type="Pfam" id="PF07732">
    <property type="entry name" value="Cu-oxidase_3"/>
    <property type="match status" value="1"/>
</dbReference>
<evidence type="ECO:0000313" key="12">
    <source>
        <dbReference type="EMBL" id="KAG9979347.1"/>
    </source>
</evidence>
<dbReference type="InterPro" id="IPR001117">
    <property type="entry name" value="Cu-oxidase_2nd"/>
</dbReference>
<sequence>MLATTLLLLICELQAVCAITRFYNLTLHSGVRSPDGYPREVYLINDQQPGPLIEANQGDTLEVTVFNNLTVENTIHWHAMQFPIPAGGNFTYRMPLGDQYGFYWYHSHFKTYYDDAVRGPLLIHPSPSLQRPFESLAKNATDLPALLQAERNATPVLLADWYHNLSNSVYQEYMTTGAFPNCVDSLLANGRGRVQCLPDSVLMAGPALEPDSGSMNMSSTATSPEHMSSTMTASMSNSMGMPSFSSVTTTKASMSASMSMMERAMSTPVSSGGTGGGQMQSTALNALGCTPPMMFNPGYSMDSLPAVTCNNTSSPLLTIPANYSQGWLALHLVNAAATSKLRVSLDAHSMFVFAADGLYVEMQEVKVLPISIGQRYSVMIRLDQKPGKYYLRFASYPVGDMQQVIEDQAIIQYDASCTMTAIAQARVLNEKNLAPLNSNTPPSSPADLTKVFTINQTDPVVWVVDKYPYSEPQVPVIYGNSSDGWTANTTIHMPYNATIDVVMQIANDSMDVMGHPMHLHGHKFWVLGSGSGPFPYSSVDDAPRSAINLQNPPYRDTVELPASGWVVIR</sequence>
<reference evidence="12" key="1">
    <citation type="journal article" date="2021" name="J Fungi (Basel)">
        <title>Virulence traits and population genomics of the black yeast Aureobasidium melanogenum.</title>
        <authorList>
            <person name="Cernosa A."/>
            <person name="Sun X."/>
            <person name="Gostincar C."/>
            <person name="Fang C."/>
            <person name="Gunde-Cimerman N."/>
            <person name="Song Z."/>
        </authorList>
    </citation>
    <scope>NUCLEOTIDE SEQUENCE</scope>
    <source>
        <strain evidence="12">EXF-9298</strain>
    </source>
</reference>
<feature type="signal peptide" evidence="8">
    <location>
        <begin position="1"/>
        <end position="18"/>
    </location>
</feature>
<dbReference type="InterPro" id="IPR011706">
    <property type="entry name" value="Cu-oxidase_C"/>
</dbReference>
<feature type="compositionally biased region" description="Polar residues" evidence="7">
    <location>
        <begin position="213"/>
        <end position="226"/>
    </location>
</feature>
<keyword evidence="4" id="KW-0560">Oxidoreductase</keyword>
<feature type="region of interest" description="Disordered" evidence="7">
    <location>
        <begin position="207"/>
        <end position="232"/>
    </location>
</feature>
<reference evidence="12" key="2">
    <citation type="submission" date="2021-08" db="EMBL/GenBank/DDBJ databases">
        <authorList>
            <person name="Gostincar C."/>
            <person name="Sun X."/>
            <person name="Song Z."/>
            <person name="Gunde-Cimerman N."/>
        </authorList>
    </citation>
    <scope>NUCLEOTIDE SEQUENCE</scope>
    <source>
        <strain evidence="12">EXF-9298</strain>
    </source>
</reference>
<keyword evidence="13" id="KW-1185">Reference proteome</keyword>
<feature type="domain" description="Plastocyanin-like" evidence="9">
    <location>
        <begin position="330"/>
        <end position="413"/>
    </location>
</feature>
<feature type="domain" description="Plastocyanin-like" evidence="11">
    <location>
        <begin position="32"/>
        <end position="126"/>
    </location>
</feature>
<dbReference type="InterPro" id="IPR008972">
    <property type="entry name" value="Cupredoxin"/>
</dbReference>
<evidence type="ECO:0000259" key="11">
    <source>
        <dbReference type="Pfam" id="PF07732"/>
    </source>
</evidence>
<dbReference type="AlphaFoldDB" id="A0A9P8FNV8"/>
<proteinExistence type="inferred from homology"/>
<feature type="non-terminal residue" evidence="12">
    <location>
        <position position="1"/>
    </location>
</feature>
<dbReference type="Gene3D" id="2.60.40.420">
    <property type="entry name" value="Cupredoxins - blue copper proteins"/>
    <property type="match status" value="3"/>
</dbReference>
<keyword evidence="3 8" id="KW-0732">Signal</keyword>
<evidence type="ECO:0000256" key="1">
    <source>
        <dbReference type="ARBA" id="ARBA00010609"/>
    </source>
</evidence>
<evidence type="ECO:0000256" key="3">
    <source>
        <dbReference type="ARBA" id="ARBA00022729"/>
    </source>
</evidence>
<evidence type="ECO:0000256" key="5">
    <source>
        <dbReference type="ARBA" id="ARBA00023008"/>
    </source>
</evidence>
<dbReference type="GO" id="GO:0016491">
    <property type="term" value="F:oxidoreductase activity"/>
    <property type="evidence" value="ECO:0007669"/>
    <property type="project" value="UniProtKB-KW"/>
</dbReference>
<dbReference type="CDD" id="cd04207">
    <property type="entry name" value="CuRO_3_LCC_like"/>
    <property type="match status" value="1"/>
</dbReference>
<dbReference type="Proteomes" id="UP000729357">
    <property type="component" value="Unassembled WGS sequence"/>
</dbReference>
<evidence type="ECO:0000259" key="9">
    <source>
        <dbReference type="Pfam" id="PF00394"/>
    </source>
</evidence>
<evidence type="ECO:0000256" key="8">
    <source>
        <dbReference type="SAM" id="SignalP"/>
    </source>
</evidence>
<dbReference type="SUPFAM" id="SSF49503">
    <property type="entry name" value="Cupredoxins"/>
    <property type="match status" value="3"/>
</dbReference>
<dbReference type="Pfam" id="PF07731">
    <property type="entry name" value="Cu-oxidase_2"/>
    <property type="match status" value="1"/>
</dbReference>
<accession>A0A9P8FNV8</accession>
<comment type="similarity">
    <text evidence="1">Belongs to the multicopper oxidase family.</text>
</comment>
<evidence type="ECO:0000256" key="7">
    <source>
        <dbReference type="SAM" id="MobiDB-lite"/>
    </source>
</evidence>
<evidence type="ECO:0000256" key="2">
    <source>
        <dbReference type="ARBA" id="ARBA00022723"/>
    </source>
</evidence>
<evidence type="ECO:0000313" key="13">
    <source>
        <dbReference type="Proteomes" id="UP000729357"/>
    </source>
</evidence>
<gene>
    <name evidence="12" type="ORF">KCU98_g8839</name>
</gene>
<keyword evidence="5" id="KW-0186">Copper</keyword>
<dbReference type="EMBL" id="JAHFXS010001144">
    <property type="protein sequence ID" value="KAG9979347.1"/>
    <property type="molecule type" value="Genomic_DNA"/>
</dbReference>
<dbReference type="Pfam" id="PF00394">
    <property type="entry name" value="Cu-oxidase"/>
    <property type="match status" value="2"/>
</dbReference>
<evidence type="ECO:0008006" key="14">
    <source>
        <dbReference type="Google" id="ProtNLM"/>
    </source>
</evidence>
<organism evidence="12 13">
    <name type="scientific">Aureobasidium melanogenum</name>
    <name type="common">Aureobasidium pullulans var. melanogenum</name>
    <dbReference type="NCBI Taxonomy" id="46634"/>
    <lineage>
        <taxon>Eukaryota</taxon>
        <taxon>Fungi</taxon>
        <taxon>Dikarya</taxon>
        <taxon>Ascomycota</taxon>
        <taxon>Pezizomycotina</taxon>
        <taxon>Dothideomycetes</taxon>
        <taxon>Dothideomycetidae</taxon>
        <taxon>Dothideales</taxon>
        <taxon>Saccotheciaceae</taxon>
        <taxon>Aureobasidium</taxon>
    </lineage>
</organism>
<dbReference type="InterPro" id="IPR011707">
    <property type="entry name" value="Cu-oxidase-like_N"/>
</dbReference>
<keyword evidence="2" id="KW-0479">Metal-binding</keyword>
<evidence type="ECO:0000256" key="6">
    <source>
        <dbReference type="ARBA" id="ARBA00023180"/>
    </source>
</evidence>
<keyword evidence="6" id="KW-0325">Glycoprotein</keyword>
<comment type="caution">
    <text evidence="12">The sequence shown here is derived from an EMBL/GenBank/DDBJ whole genome shotgun (WGS) entry which is preliminary data.</text>
</comment>
<protein>
    <recommendedName>
        <fullName evidence="14">Multicopper oxidase</fullName>
    </recommendedName>
</protein>
<name>A0A9P8FNV8_AURME</name>
<feature type="domain" description="Plastocyanin-like" evidence="9">
    <location>
        <begin position="153"/>
        <end position="198"/>
    </location>
</feature>
<evidence type="ECO:0000256" key="4">
    <source>
        <dbReference type="ARBA" id="ARBA00023002"/>
    </source>
</evidence>
<dbReference type="PANTHER" id="PTHR11709">
    <property type="entry name" value="MULTI-COPPER OXIDASE"/>
    <property type="match status" value="1"/>
</dbReference>
<evidence type="ECO:0000259" key="10">
    <source>
        <dbReference type="Pfam" id="PF07731"/>
    </source>
</evidence>
<dbReference type="InterPro" id="IPR045087">
    <property type="entry name" value="Cu-oxidase_fam"/>
</dbReference>
<feature type="chain" id="PRO_5040345907" description="Multicopper oxidase" evidence="8">
    <location>
        <begin position="19"/>
        <end position="569"/>
    </location>
</feature>
<dbReference type="PANTHER" id="PTHR11709:SF488">
    <property type="entry name" value="LACCASE-RELATED"/>
    <property type="match status" value="1"/>
</dbReference>
<dbReference type="GO" id="GO:0005507">
    <property type="term" value="F:copper ion binding"/>
    <property type="evidence" value="ECO:0007669"/>
    <property type="project" value="InterPro"/>
</dbReference>